<organism evidence="1">
    <name type="scientific">uncultured Poseidoniia archaeon</name>
    <dbReference type="NCBI Taxonomy" id="1697135"/>
    <lineage>
        <taxon>Archaea</taxon>
        <taxon>Methanobacteriati</taxon>
        <taxon>Thermoplasmatota</taxon>
        <taxon>Candidatus Poseidoniia</taxon>
        <taxon>environmental samples</taxon>
    </lineage>
</organism>
<proteinExistence type="predicted"/>
<dbReference type="Pfam" id="PF12710">
    <property type="entry name" value="HAD"/>
    <property type="match status" value="1"/>
</dbReference>
<dbReference type="InterPro" id="IPR036412">
    <property type="entry name" value="HAD-like_sf"/>
</dbReference>
<keyword evidence="1" id="KW-0808">Transferase</keyword>
<evidence type="ECO:0000313" key="1">
    <source>
        <dbReference type="EMBL" id="ANV79243.1"/>
    </source>
</evidence>
<sequence length="189" mass="21122">MCRPQPGHMGDGDSDIPLAVDMDGTLILSDMSWISIYKVIFRKPWLIPSLLFKEITGKRAKWKRDLAEKLNFDPADLAYHENFLEWITGEYARGRTLILATASDRIVAEQVAAHVGLFSDVMASDGDYNLRGQQKADSLVARYGDKKFGYAGNSHHDIDVWKHSGQVIVVNPENGLLDKIGDSADVIFE</sequence>
<dbReference type="GO" id="GO:0016740">
    <property type="term" value="F:transferase activity"/>
    <property type="evidence" value="ECO:0007669"/>
    <property type="project" value="UniProtKB-KW"/>
</dbReference>
<accession>A0A1B1TAF7</accession>
<reference evidence="1" key="1">
    <citation type="submission" date="2014-11" db="EMBL/GenBank/DDBJ databases">
        <authorList>
            <person name="Zhu J."/>
            <person name="Qi W."/>
            <person name="Song R."/>
        </authorList>
    </citation>
    <scope>NUCLEOTIDE SEQUENCE</scope>
</reference>
<dbReference type="InterPro" id="IPR023214">
    <property type="entry name" value="HAD_sf"/>
</dbReference>
<dbReference type="EMBL" id="KP211817">
    <property type="protein sequence ID" value="ANV79243.1"/>
    <property type="molecule type" value="Genomic_DNA"/>
</dbReference>
<reference evidence="1" key="2">
    <citation type="journal article" date="2015" name="ISME J.">
        <title>A new class of marine Euryarchaeota group II from the Mediterranean deep chlorophyll maximum.</title>
        <authorList>
            <person name="Martin-Cuadrado A.B."/>
            <person name="Garcia-Heredia I."/>
            <person name="Molto A.G."/>
            <person name="Lopez-Ubeda R."/>
            <person name="Kimes N."/>
            <person name="Lopez-Garcia P."/>
            <person name="Moreira D."/>
            <person name="Rodriguez-Valera F."/>
        </authorList>
    </citation>
    <scope>NUCLEOTIDE SEQUENCE</scope>
</reference>
<name>A0A1B1TAF7_9ARCH</name>
<dbReference type="SUPFAM" id="SSF56784">
    <property type="entry name" value="HAD-like"/>
    <property type="match status" value="1"/>
</dbReference>
<dbReference type="Gene3D" id="3.40.50.1000">
    <property type="entry name" value="HAD superfamily/HAD-like"/>
    <property type="match status" value="1"/>
</dbReference>
<dbReference type="AlphaFoldDB" id="A0A1B1TAF7"/>
<protein>
    <submittedName>
        <fullName evidence="1">UbiA prenyltransferase</fullName>
    </submittedName>
</protein>